<evidence type="ECO:0000313" key="2">
    <source>
        <dbReference type="Proteomes" id="UP001063166"/>
    </source>
</evidence>
<proteinExistence type="predicted"/>
<name>A0A9P3Q2S5_LYOSH</name>
<comment type="caution">
    <text evidence="1">The sequence shown here is derived from an EMBL/GenBank/DDBJ whole genome shotgun (WGS) entry which is preliminary data.</text>
</comment>
<dbReference type="EMBL" id="BRPK01000059">
    <property type="protein sequence ID" value="GLB46019.1"/>
    <property type="molecule type" value="Genomic_DNA"/>
</dbReference>
<organism evidence="1 2">
    <name type="scientific">Lyophyllum shimeji</name>
    <name type="common">Hon-shimeji</name>
    <name type="synonym">Tricholoma shimeji</name>
    <dbReference type="NCBI Taxonomy" id="47721"/>
    <lineage>
        <taxon>Eukaryota</taxon>
        <taxon>Fungi</taxon>
        <taxon>Dikarya</taxon>
        <taxon>Basidiomycota</taxon>
        <taxon>Agaricomycotina</taxon>
        <taxon>Agaricomycetes</taxon>
        <taxon>Agaricomycetidae</taxon>
        <taxon>Agaricales</taxon>
        <taxon>Tricholomatineae</taxon>
        <taxon>Lyophyllaceae</taxon>
        <taxon>Lyophyllum</taxon>
    </lineage>
</organism>
<keyword evidence="2" id="KW-1185">Reference proteome</keyword>
<accession>A0A9P3Q2S5</accession>
<reference evidence="1" key="1">
    <citation type="submission" date="2022-07" db="EMBL/GenBank/DDBJ databases">
        <title>The genome of Lyophyllum shimeji provides insight into the initial evolution of ectomycorrhizal fungal genome.</title>
        <authorList>
            <person name="Kobayashi Y."/>
            <person name="Shibata T."/>
            <person name="Hirakawa H."/>
            <person name="Shigenobu S."/>
            <person name="Nishiyama T."/>
            <person name="Yamada A."/>
            <person name="Hasebe M."/>
            <person name="Kawaguchi M."/>
        </authorList>
    </citation>
    <scope>NUCLEOTIDE SEQUENCE</scope>
    <source>
        <strain evidence="1">AT787</strain>
    </source>
</reference>
<protein>
    <submittedName>
        <fullName evidence="1">Uncharacterized protein</fullName>
    </submittedName>
</protein>
<evidence type="ECO:0000313" key="1">
    <source>
        <dbReference type="EMBL" id="GLB46019.1"/>
    </source>
</evidence>
<sequence>MRLHTSQRKHKIYKSLQSNLHDLVIGLDINWELEWSQIPVQDKANLFEVARNRYPILTRYHNDWATEKFVKMYCKNKRKNAYRNDRLEVPTKYAYLANNAMKRAPGNRRRAVQLAELVQKASIAKKASARKRMVRGWRRTVSKSLSLTGENERQGPHRNSGLAIAGISQTVSLVSTVL</sequence>
<gene>
    <name evidence="1" type="ORF">LshimejAT787_5900010</name>
</gene>
<dbReference type="OrthoDB" id="2755069at2759"/>
<dbReference type="AlphaFoldDB" id="A0A9P3Q2S5"/>
<dbReference type="Proteomes" id="UP001063166">
    <property type="component" value="Unassembled WGS sequence"/>
</dbReference>